<name>A0A521ESD6_9ACTN</name>
<evidence type="ECO:0000259" key="3">
    <source>
        <dbReference type="SMART" id="SM00894"/>
    </source>
</evidence>
<dbReference type="EMBL" id="FXTJ01000005">
    <property type="protein sequence ID" value="SMO86010.1"/>
    <property type="molecule type" value="Genomic_DNA"/>
</dbReference>
<dbReference type="Proteomes" id="UP000317484">
    <property type="component" value="Unassembled WGS sequence"/>
</dbReference>
<feature type="signal peptide" evidence="2">
    <location>
        <begin position="1"/>
        <end position="24"/>
    </location>
</feature>
<evidence type="ECO:0000256" key="1">
    <source>
        <dbReference type="SAM" id="MobiDB-lite"/>
    </source>
</evidence>
<dbReference type="PANTHER" id="PTHR24094">
    <property type="entry name" value="SECRETED PROTEIN"/>
    <property type="match status" value="1"/>
</dbReference>
<dbReference type="PROSITE" id="PS51257">
    <property type="entry name" value="PROKAR_LIPOPROTEIN"/>
    <property type="match status" value="1"/>
</dbReference>
<dbReference type="Pfam" id="PF07510">
    <property type="entry name" value="GmrSD_C"/>
    <property type="match status" value="1"/>
</dbReference>
<reference evidence="4 5" key="1">
    <citation type="submission" date="2017-05" db="EMBL/GenBank/DDBJ databases">
        <authorList>
            <person name="Varghese N."/>
            <person name="Submissions S."/>
        </authorList>
    </citation>
    <scope>NUCLEOTIDE SEQUENCE [LARGE SCALE GENOMIC DNA]</scope>
    <source>
        <strain evidence="4 5">DSM 46834</strain>
    </source>
</reference>
<keyword evidence="2" id="KW-0732">Signal</keyword>
<gene>
    <name evidence="4" type="ORF">SAMN06273567_105387</name>
</gene>
<feature type="domain" description="Excalibur calcium-binding" evidence="3">
    <location>
        <begin position="247"/>
        <end position="283"/>
    </location>
</feature>
<evidence type="ECO:0000256" key="2">
    <source>
        <dbReference type="SAM" id="SignalP"/>
    </source>
</evidence>
<keyword evidence="5" id="KW-1185">Reference proteome</keyword>
<dbReference type="InterPro" id="IPR011089">
    <property type="entry name" value="GmrSD_C"/>
</dbReference>
<sequence>MLLRPAPLRAALALAVAAALTAGCAELLGDAPAVPPAGSALEALDSVPVRGRAPQTGYSREEFGDGWVDTDRNGCDTRNDVLARDLTGEVFEPGTRDCVVASGTLADPYSGRTVAFRRGEGTSEAVQIDHVVALSDAWQKGAQQWDDARRTEFANDPLNLLAVDGPLNQSKGDSDAATWLPPTRSYRCAYVARQVAVKVAYGLWMTRAEHDAVAGVLGTCPDQPLPSRDPLEAPQLPASVPPAPATPFPDCAAARAADAAPVREGDPGWNPALDGDGDGVGCEG</sequence>
<dbReference type="Pfam" id="PF05901">
    <property type="entry name" value="Excalibur"/>
    <property type="match status" value="1"/>
</dbReference>
<feature type="region of interest" description="Disordered" evidence="1">
    <location>
        <begin position="224"/>
        <end position="284"/>
    </location>
</feature>
<protein>
    <submittedName>
        <fullName evidence="4">Excalibur calcium-binding domain-containing protein</fullName>
    </submittedName>
</protein>
<dbReference type="InterPro" id="IPR008613">
    <property type="entry name" value="Excalibur_Ca-bd_domain"/>
</dbReference>
<dbReference type="AlphaFoldDB" id="A0A521ESD6"/>
<dbReference type="RefSeq" id="WP_142459330.1">
    <property type="nucleotide sequence ID" value="NZ_FXTJ01000005.1"/>
</dbReference>
<organism evidence="4 5">
    <name type="scientific">Geodermatophilus aquaeductus</name>
    <dbReference type="NCBI Taxonomy" id="1564161"/>
    <lineage>
        <taxon>Bacteria</taxon>
        <taxon>Bacillati</taxon>
        <taxon>Actinomycetota</taxon>
        <taxon>Actinomycetes</taxon>
        <taxon>Geodermatophilales</taxon>
        <taxon>Geodermatophilaceae</taxon>
        <taxon>Geodermatophilus</taxon>
    </lineage>
</organism>
<evidence type="ECO:0000313" key="4">
    <source>
        <dbReference type="EMBL" id="SMO86010.1"/>
    </source>
</evidence>
<proteinExistence type="predicted"/>
<accession>A0A521ESD6</accession>
<evidence type="ECO:0000313" key="5">
    <source>
        <dbReference type="Proteomes" id="UP000317484"/>
    </source>
</evidence>
<dbReference type="SMART" id="SM00894">
    <property type="entry name" value="Excalibur"/>
    <property type="match status" value="1"/>
</dbReference>
<feature type="chain" id="PRO_5039465368" evidence="2">
    <location>
        <begin position="25"/>
        <end position="284"/>
    </location>
</feature>
<dbReference type="PANTHER" id="PTHR24094:SF15">
    <property type="entry name" value="AMP-DEPENDENT SYNTHETASE_LIGASE DOMAIN-CONTAINING PROTEIN-RELATED"/>
    <property type="match status" value="1"/>
</dbReference>